<dbReference type="GO" id="GO:0051073">
    <property type="term" value="F:adenosylcobinamide-GDP ribazoletransferase activity"/>
    <property type="evidence" value="ECO:0007669"/>
    <property type="project" value="UniProtKB-UniRule"/>
</dbReference>
<dbReference type="UniPathway" id="UPA00148">
    <property type="reaction ID" value="UER00238"/>
</dbReference>
<evidence type="ECO:0000256" key="10">
    <source>
        <dbReference type="ARBA" id="ARBA00022692"/>
    </source>
</evidence>
<comment type="catalytic activity">
    <reaction evidence="17 19">
        <text>alpha-ribazole + adenosylcob(III)inamide-GDP = adenosylcob(III)alamin + GMP + H(+)</text>
        <dbReference type="Rhea" id="RHEA:16049"/>
        <dbReference type="ChEBI" id="CHEBI:10329"/>
        <dbReference type="ChEBI" id="CHEBI:15378"/>
        <dbReference type="ChEBI" id="CHEBI:18408"/>
        <dbReference type="ChEBI" id="CHEBI:58115"/>
        <dbReference type="ChEBI" id="CHEBI:60487"/>
        <dbReference type="EC" id="2.7.8.26"/>
    </reaction>
</comment>
<evidence type="ECO:0000256" key="15">
    <source>
        <dbReference type="ARBA" id="ARBA00032605"/>
    </source>
</evidence>
<evidence type="ECO:0000256" key="14">
    <source>
        <dbReference type="ARBA" id="ARBA00025228"/>
    </source>
</evidence>
<keyword evidence="21" id="KW-1185">Reference proteome</keyword>
<feature type="transmembrane region" description="Helical" evidence="19">
    <location>
        <begin position="118"/>
        <end position="141"/>
    </location>
</feature>
<dbReference type="EMBL" id="BMJQ01000001">
    <property type="protein sequence ID" value="GGF02478.1"/>
    <property type="molecule type" value="Genomic_DNA"/>
</dbReference>
<keyword evidence="10 19" id="KW-0812">Transmembrane</keyword>
<reference evidence="20" key="1">
    <citation type="journal article" date="2014" name="Int. J. Syst. Evol. Microbiol.">
        <title>Complete genome sequence of Corynebacterium casei LMG S-19264T (=DSM 44701T), isolated from a smear-ripened cheese.</title>
        <authorList>
            <consortium name="US DOE Joint Genome Institute (JGI-PGF)"/>
            <person name="Walter F."/>
            <person name="Albersmeier A."/>
            <person name="Kalinowski J."/>
            <person name="Ruckert C."/>
        </authorList>
    </citation>
    <scope>NUCLEOTIDE SEQUENCE</scope>
    <source>
        <strain evidence="20">CGMCC 1.15725</strain>
    </source>
</reference>
<dbReference type="AlphaFoldDB" id="A0A8J2YPR2"/>
<comment type="caution">
    <text evidence="20">The sequence shown here is derived from an EMBL/GenBank/DDBJ whole genome shotgun (WGS) entry which is preliminary data.</text>
</comment>
<keyword evidence="7 19" id="KW-1003">Cell membrane</keyword>
<dbReference type="EC" id="2.7.8.26" evidence="5 19"/>
<evidence type="ECO:0000256" key="6">
    <source>
        <dbReference type="ARBA" id="ARBA00015850"/>
    </source>
</evidence>
<feature type="transmembrane region" description="Helical" evidence="19">
    <location>
        <begin position="147"/>
        <end position="166"/>
    </location>
</feature>
<feature type="transmembrane region" description="Helical" evidence="19">
    <location>
        <begin position="42"/>
        <end position="63"/>
    </location>
</feature>
<evidence type="ECO:0000256" key="7">
    <source>
        <dbReference type="ARBA" id="ARBA00022475"/>
    </source>
</evidence>
<dbReference type="HAMAP" id="MF_00719">
    <property type="entry name" value="CobS"/>
    <property type="match status" value="1"/>
</dbReference>
<evidence type="ECO:0000256" key="1">
    <source>
        <dbReference type="ARBA" id="ARBA00001946"/>
    </source>
</evidence>
<evidence type="ECO:0000256" key="4">
    <source>
        <dbReference type="ARBA" id="ARBA00010561"/>
    </source>
</evidence>
<evidence type="ECO:0000256" key="9">
    <source>
        <dbReference type="ARBA" id="ARBA00022679"/>
    </source>
</evidence>
<proteinExistence type="inferred from homology"/>
<dbReference type="Proteomes" id="UP000646365">
    <property type="component" value="Unassembled WGS sequence"/>
</dbReference>
<dbReference type="PANTHER" id="PTHR34148">
    <property type="entry name" value="ADENOSYLCOBINAMIDE-GDP RIBAZOLETRANSFERASE"/>
    <property type="match status" value="1"/>
</dbReference>
<evidence type="ECO:0000256" key="2">
    <source>
        <dbReference type="ARBA" id="ARBA00004651"/>
    </source>
</evidence>
<feature type="transmembrane region" description="Helical" evidence="19">
    <location>
        <begin position="178"/>
        <end position="203"/>
    </location>
</feature>
<dbReference type="GO" id="GO:0008818">
    <property type="term" value="F:cobalamin 5'-phosphate synthase activity"/>
    <property type="evidence" value="ECO:0007669"/>
    <property type="project" value="UniProtKB-UniRule"/>
</dbReference>
<dbReference type="PANTHER" id="PTHR34148:SF1">
    <property type="entry name" value="ADENOSYLCOBINAMIDE-GDP RIBAZOLETRANSFERASE"/>
    <property type="match status" value="1"/>
</dbReference>
<dbReference type="GO" id="GO:0009236">
    <property type="term" value="P:cobalamin biosynthetic process"/>
    <property type="evidence" value="ECO:0007669"/>
    <property type="project" value="UniProtKB-UniRule"/>
</dbReference>
<comment type="cofactor">
    <cofactor evidence="1 19">
        <name>Mg(2+)</name>
        <dbReference type="ChEBI" id="CHEBI:18420"/>
    </cofactor>
</comment>
<evidence type="ECO:0000256" key="8">
    <source>
        <dbReference type="ARBA" id="ARBA00022573"/>
    </source>
</evidence>
<comment type="pathway">
    <text evidence="3 19">Cofactor biosynthesis; adenosylcobalamin biosynthesis; adenosylcobalamin from cob(II)yrinate a,c-diamide: step 7/7.</text>
</comment>
<evidence type="ECO:0000256" key="19">
    <source>
        <dbReference type="HAMAP-Rule" id="MF_00719"/>
    </source>
</evidence>
<evidence type="ECO:0000256" key="3">
    <source>
        <dbReference type="ARBA" id="ARBA00004663"/>
    </source>
</evidence>
<evidence type="ECO:0000256" key="16">
    <source>
        <dbReference type="ARBA" id="ARBA00032853"/>
    </source>
</evidence>
<evidence type="ECO:0000256" key="18">
    <source>
        <dbReference type="ARBA" id="ARBA00049504"/>
    </source>
</evidence>
<organism evidence="20 21">
    <name type="scientific">Aliidongia dinghuensis</name>
    <dbReference type="NCBI Taxonomy" id="1867774"/>
    <lineage>
        <taxon>Bacteria</taxon>
        <taxon>Pseudomonadati</taxon>
        <taxon>Pseudomonadota</taxon>
        <taxon>Alphaproteobacteria</taxon>
        <taxon>Rhodospirillales</taxon>
        <taxon>Dongiaceae</taxon>
        <taxon>Aliidongia</taxon>
    </lineage>
</organism>
<feature type="transmembrane region" description="Helical" evidence="19">
    <location>
        <begin position="69"/>
        <end position="89"/>
    </location>
</feature>
<protein>
    <recommendedName>
        <fullName evidence="6 19">Adenosylcobinamide-GDP ribazoletransferase</fullName>
        <ecNumber evidence="5 19">2.7.8.26</ecNumber>
    </recommendedName>
    <alternativeName>
        <fullName evidence="16 19">Cobalamin synthase</fullName>
    </alternativeName>
    <alternativeName>
        <fullName evidence="15 19">Cobalamin-5'-phosphate synthase</fullName>
    </alternativeName>
</protein>
<evidence type="ECO:0000256" key="13">
    <source>
        <dbReference type="ARBA" id="ARBA00023136"/>
    </source>
</evidence>
<dbReference type="NCBIfam" id="TIGR00317">
    <property type="entry name" value="cobS"/>
    <property type="match status" value="1"/>
</dbReference>
<evidence type="ECO:0000256" key="5">
    <source>
        <dbReference type="ARBA" id="ARBA00013200"/>
    </source>
</evidence>
<feature type="transmembrane region" description="Helical" evidence="19">
    <location>
        <begin position="209"/>
        <end position="228"/>
    </location>
</feature>
<keyword evidence="8 19" id="KW-0169">Cobalamin biosynthesis</keyword>
<comment type="similarity">
    <text evidence="4 19">Belongs to the CobS family.</text>
</comment>
<dbReference type="InterPro" id="IPR003805">
    <property type="entry name" value="CobS"/>
</dbReference>
<comment type="function">
    <text evidence="14 19">Joins adenosylcobinamide-GDP and alpha-ribazole to generate adenosylcobalamin (Ado-cobalamin). Also synthesizes adenosylcobalamin 5'-phosphate from adenosylcobinamide-GDP and alpha-ribazole 5'-phosphate.</text>
</comment>
<dbReference type="RefSeq" id="WP_189042095.1">
    <property type="nucleotide sequence ID" value="NZ_BMJQ01000001.1"/>
</dbReference>
<accession>A0A8J2YPR2</accession>
<sequence>MSNSPHAARFGPAEQLALGLVFLTRLPIRLKGALPEDAVARAAWSFPLAGVVIGLVGALAAIAADALGLPPIASALLALAATMAMTGALHEDGLADMADGLGGRTREHKLEIMKDSRIGSYGVLALIVDVGLRTTALSVLIQDSRGHLLGALVAAHAGSRALLPLLMRALPPARPGGLAASVGVPSSWASVAALVIGTAAVFWGLGDRLGLAGFVAAAVAMVAVGALARRELGGYTGDVLGAAQQLGEIVLLLAAVVQLPIML</sequence>
<dbReference type="Pfam" id="PF02654">
    <property type="entry name" value="CobS"/>
    <property type="match status" value="1"/>
</dbReference>
<keyword evidence="13 19" id="KW-0472">Membrane</keyword>
<evidence type="ECO:0000313" key="20">
    <source>
        <dbReference type="EMBL" id="GGF02478.1"/>
    </source>
</evidence>
<name>A0A8J2YPR2_9PROT</name>
<comment type="catalytic activity">
    <reaction evidence="18 19">
        <text>alpha-ribazole 5'-phosphate + adenosylcob(III)inamide-GDP = adenosylcob(III)alamin 5'-phosphate + GMP + H(+)</text>
        <dbReference type="Rhea" id="RHEA:23560"/>
        <dbReference type="ChEBI" id="CHEBI:15378"/>
        <dbReference type="ChEBI" id="CHEBI:57918"/>
        <dbReference type="ChEBI" id="CHEBI:58115"/>
        <dbReference type="ChEBI" id="CHEBI:60487"/>
        <dbReference type="ChEBI" id="CHEBI:60493"/>
        <dbReference type="EC" id="2.7.8.26"/>
    </reaction>
</comment>
<dbReference type="GO" id="GO:0005886">
    <property type="term" value="C:plasma membrane"/>
    <property type="evidence" value="ECO:0007669"/>
    <property type="project" value="UniProtKB-SubCell"/>
</dbReference>
<gene>
    <name evidence="19 20" type="primary">cobS</name>
    <name evidence="20" type="ORF">GCM10011611_05000</name>
</gene>
<keyword evidence="12 19" id="KW-1133">Transmembrane helix</keyword>
<evidence type="ECO:0000313" key="21">
    <source>
        <dbReference type="Proteomes" id="UP000646365"/>
    </source>
</evidence>
<keyword evidence="9 19" id="KW-0808">Transferase</keyword>
<keyword evidence="11 19" id="KW-0460">Magnesium</keyword>
<evidence type="ECO:0000256" key="12">
    <source>
        <dbReference type="ARBA" id="ARBA00022989"/>
    </source>
</evidence>
<reference evidence="20" key="2">
    <citation type="submission" date="2020-09" db="EMBL/GenBank/DDBJ databases">
        <authorList>
            <person name="Sun Q."/>
            <person name="Zhou Y."/>
        </authorList>
    </citation>
    <scope>NUCLEOTIDE SEQUENCE</scope>
    <source>
        <strain evidence="20">CGMCC 1.15725</strain>
    </source>
</reference>
<evidence type="ECO:0000256" key="17">
    <source>
        <dbReference type="ARBA" id="ARBA00048623"/>
    </source>
</evidence>
<comment type="subcellular location">
    <subcellularLocation>
        <location evidence="2 19">Cell membrane</location>
        <topology evidence="2 19">Multi-pass membrane protein</topology>
    </subcellularLocation>
</comment>
<evidence type="ECO:0000256" key="11">
    <source>
        <dbReference type="ARBA" id="ARBA00022842"/>
    </source>
</evidence>